<comment type="subcellular location">
    <subcellularLocation>
        <location evidence="1">Membrane</location>
        <topology evidence="1">Single-pass type I membrane protein</topology>
    </subcellularLocation>
</comment>
<protein>
    <submittedName>
        <fullName evidence="11">Netrin receptor UNC5D</fullName>
    </submittedName>
</protein>
<dbReference type="Proteomes" id="UP000192220">
    <property type="component" value="Unplaced"/>
</dbReference>
<evidence type="ECO:0000259" key="9">
    <source>
        <dbReference type="Pfam" id="PF25609"/>
    </source>
</evidence>
<feature type="chain" id="PRO_5014146460" evidence="8">
    <location>
        <begin position="30"/>
        <end position="144"/>
    </location>
</feature>
<dbReference type="KEGG" id="alim:106526116"/>
<organism evidence="10 11">
    <name type="scientific">Austrofundulus limnaeus</name>
    <name type="common">Annual killifish</name>
    <dbReference type="NCBI Taxonomy" id="52670"/>
    <lineage>
        <taxon>Eukaryota</taxon>
        <taxon>Metazoa</taxon>
        <taxon>Chordata</taxon>
        <taxon>Craniata</taxon>
        <taxon>Vertebrata</taxon>
        <taxon>Euteleostomi</taxon>
        <taxon>Actinopterygii</taxon>
        <taxon>Neopterygii</taxon>
        <taxon>Teleostei</taxon>
        <taxon>Neoteleostei</taxon>
        <taxon>Acanthomorphata</taxon>
        <taxon>Ovalentaria</taxon>
        <taxon>Atherinomorphae</taxon>
        <taxon>Cyprinodontiformes</taxon>
        <taxon>Rivulidae</taxon>
        <taxon>Austrofundulus</taxon>
    </lineage>
</organism>
<feature type="domain" description="Netrin receptor UNC5A-D-like N-terminal" evidence="9">
    <location>
        <begin position="71"/>
        <end position="134"/>
    </location>
</feature>
<dbReference type="RefSeq" id="XP_013876056.1">
    <property type="nucleotide sequence ID" value="XM_014020602.1"/>
</dbReference>
<feature type="signal peptide" evidence="8">
    <location>
        <begin position="1"/>
        <end position="29"/>
    </location>
</feature>
<evidence type="ECO:0000256" key="3">
    <source>
        <dbReference type="ARBA" id="ARBA00023157"/>
    </source>
</evidence>
<keyword evidence="5" id="KW-0325">Glycoprotein</keyword>
<evidence type="ECO:0000313" key="11">
    <source>
        <dbReference type="RefSeq" id="XP_013876056.1"/>
    </source>
</evidence>
<feature type="region of interest" description="Disordered" evidence="7">
    <location>
        <begin position="31"/>
        <end position="72"/>
    </location>
</feature>
<evidence type="ECO:0000256" key="1">
    <source>
        <dbReference type="ARBA" id="ARBA00004479"/>
    </source>
</evidence>
<evidence type="ECO:0000256" key="2">
    <source>
        <dbReference type="ARBA" id="ARBA00023136"/>
    </source>
</evidence>
<keyword evidence="10" id="KW-1185">Reference proteome</keyword>
<dbReference type="STRING" id="52670.A0A2I4C7T8"/>
<sequence>MMGRLFPGGGSWSFCVFLLLGLQVPATLAREHGAESSATQRSRERRTGRGGELISNSRAGPRGEALHHGQSGTLPRFLEEPVDAYIIKSNPIKLQCQARPALQIFFKCNGEWVHQSQHMSQELTDVVTGKVEKTTSSSLLAPSL</sequence>
<keyword evidence="6" id="KW-0393">Immunoglobulin domain</keyword>
<dbReference type="Pfam" id="PF25609">
    <property type="entry name" value="Unc5_NetrinR_N"/>
    <property type="match status" value="1"/>
</dbReference>
<dbReference type="InterPro" id="IPR013783">
    <property type="entry name" value="Ig-like_fold"/>
</dbReference>
<dbReference type="AlphaFoldDB" id="A0A2I4C7T8"/>
<evidence type="ECO:0000256" key="8">
    <source>
        <dbReference type="SAM" id="SignalP"/>
    </source>
</evidence>
<proteinExistence type="predicted"/>
<keyword evidence="4 11" id="KW-0675">Receptor</keyword>
<gene>
    <name evidence="11" type="primary">LOC106526116</name>
</gene>
<evidence type="ECO:0000313" key="10">
    <source>
        <dbReference type="Proteomes" id="UP000192220"/>
    </source>
</evidence>
<evidence type="ECO:0000256" key="4">
    <source>
        <dbReference type="ARBA" id="ARBA00023170"/>
    </source>
</evidence>
<dbReference type="OrthoDB" id="5973910at2759"/>
<dbReference type="InParanoid" id="A0A2I4C7T8"/>
<name>A0A2I4C7T8_AUSLI</name>
<dbReference type="GeneID" id="106526116"/>
<evidence type="ECO:0000256" key="6">
    <source>
        <dbReference type="ARBA" id="ARBA00023319"/>
    </source>
</evidence>
<evidence type="ECO:0000256" key="5">
    <source>
        <dbReference type="ARBA" id="ARBA00023180"/>
    </source>
</evidence>
<accession>A0A2I4C7T8</accession>
<dbReference type="InterPro" id="IPR057755">
    <property type="entry name" value="UNC5A-D-like_N"/>
</dbReference>
<keyword evidence="8" id="KW-0732">Signal</keyword>
<dbReference type="Gene3D" id="2.60.40.10">
    <property type="entry name" value="Immunoglobulins"/>
    <property type="match status" value="1"/>
</dbReference>
<feature type="non-terminal residue" evidence="11">
    <location>
        <position position="144"/>
    </location>
</feature>
<reference evidence="11" key="1">
    <citation type="submission" date="2025-08" db="UniProtKB">
        <authorList>
            <consortium name="RefSeq"/>
        </authorList>
    </citation>
    <scope>IDENTIFICATION</scope>
</reference>
<keyword evidence="2" id="KW-0472">Membrane</keyword>
<evidence type="ECO:0000256" key="7">
    <source>
        <dbReference type="SAM" id="MobiDB-lite"/>
    </source>
</evidence>
<keyword evidence="3" id="KW-1015">Disulfide bond</keyword>